<keyword evidence="3" id="KW-1185">Reference proteome</keyword>
<organism evidence="2 3">
    <name type="scientific">Brassica oleracea var. oleracea</name>
    <dbReference type="NCBI Taxonomy" id="109376"/>
    <lineage>
        <taxon>Eukaryota</taxon>
        <taxon>Viridiplantae</taxon>
        <taxon>Streptophyta</taxon>
        <taxon>Embryophyta</taxon>
        <taxon>Tracheophyta</taxon>
        <taxon>Spermatophyta</taxon>
        <taxon>Magnoliopsida</taxon>
        <taxon>eudicotyledons</taxon>
        <taxon>Gunneridae</taxon>
        <taxon>Pentapetalae</taxon>
        <taxon>rosids</taxon>
        <taxon>malvids</taxon>
        <taxon>Brassicales</taxon>
        <taxon>Brassicaceae</taxon>
        <taxon>Brassiceae</taxon>
        <taxon>Brassica</taxon>
    </lineage>
</organism>
<name>A0A0D3AZ52_BRAOL</name>
<accession>A0A0D3AZ52</accession>
<evidence type="ECO:0000313" key="3">
    <source>
        <dbReference type="Proteomes" id="UP000032141"/>
    </source>
</evidence>
<dbReference type="EnsemblPlants" id="Bo32700s010.1">
    <property type="protein sequence ID" value="Bo32700s010.1"/>
    <property type="gene ID" value="Bo32700s010"/>
</dbReference>
<evidence type="ECO:0000313" key="2">
    <source>
        <dbReference type="EnsemblPlants" id="Bo32700s010.1"/>
    </source>
</evidence>
<dbReference type="HOGENOM" id="CLU_134040_4_1_1"/>
<dbReference type="Gramene" id="Bo32700s010.1">
    <property type="protein sequence ID" value="Bo32700s010.1"/>
    <property type="gene ID" value="Bo32700s010"/>
</dbReference>
<proteinExistence type="predicted"/>
<dbReference type="AlphaFoldDB" id="A0A0D3AZ52"/>
<protein>
    <submittedName>
        <fullName evidence="2">Uncharacterized protein</fullName>
    </submittedName>
</protein>
<evidence type="ECO:0000256" key="1">
    <source>
        <dbReference type="SAM" id="MobiDB-lite"/>
    </source>
</evidence>
<reference evidence="2" key="1">
    <citation type="journal article" date="2014" name="Genome Biol.">
        <title>Transcriptome and methylome profiling reveals relics of genome dominance in the mesopolyploid Brassica oleracea.</title>
        <authorList>
            <person name="Parkin I.A."/>
            <person name="Koh C."/>
            <person name="Tang H."/>
            <person name="Robinson S.J."/>
            <person name="Kagale S."/>
            <person name="Clarke W.E."/>
            <person name="Town C.D."/>
            <person name="Nixon J."/>
            <person name="Krishnakumar V."/>
            <person name="Bidwell S.L."/>
            <person name="Denoeud F."/>
            <person name="Belcram H."/>
            <person name="Links M.G."/>
            <person name="Just J."/>
            <person name="Clarke C."/>
            <person name="Bender T."/>
            <person name="Huebert T."/>
            <person name="Mason A.S."/>
            <person name="Pires J.C."/>
            <person name="Barker G."/>
            <person name="Moore J."/>
            <person name="Walley P.G."/>
            <person name="Manoli S."/>
            <person name="Batley J."/>
            <person name="Edwards D."/>
            <person name="Nelson M.N."/>
            <person name="Wang X."/>
            <person name="Paterson A.H."/>
            <person name="King G."/>
            <person name="Bancroft I."/>
            <person name="Chalhoub B."/>
            <person name="Sharpe A.G."/>
        </authorList>
    </citation>
    <scope>NUCLEOTIDE SEQUENCE [LARGE SCALE GENOMIC DNA]</scope>
    <source>
        <strain evidence="2">cv. TO1000</strain>
    </source>
</reference>
<dbReference type="Proteomes" id="UP000032141">
    <property type="component" value="Unassembled WGS sequence"/>
</dbReference>
<feature type="region of interest" description="Disordered" evidence="1">
    <location>
        <begin position="1"/>
        <end position="22"/>
    </location>
</feature>
<reference evidence="2" key="2">
    <citation type="submission" date="2015-06" db="UniProtKB">
        <authorList>
            <consortium name="EnsemblPlants"/>
        </authorList>
    </citation>
    <scope>IDENTIFICATION</scope>
</reference>
<sequence length="55" mass="5880">MSGSSNVVTGASSGASNARRRGGRFVGVPKKCWCGGSIIPLMSNSTPNPYRRYFR</sequence>